<feature type="region of interest" description="Disordered" evidence="1">
    <location>
        <begin position="1"/>
        <end position="47"/>
    </location>
</feature>
<keyword evidence="4" id="KW-1185">Reference proteome</keyword>
<dbReference type="InterPro" id="IPR011009">
    <property type="entry name" value="Kinase-like_dom_sf"/>
</dbReference>
<feature type="compositionally biased region" description="Polar residues" evidence="1">
    <location>
        <begin position="1"/>
        <end position="46"/>
    </location>
</feature>
<dbReference type="Gene3D" id="1.10.510.10">
    <property type="entry name" value="Transferase(Phosphotransferase) domain 1"/>
    <property type="match status" value="1"/>
</dbReference>
<dbReference type="Pfam" id="PF07714">
    <property type="entry name" value="PK_Tyr_Ser-Thr"/>
    <property type="match status" value="1"/>
</dbReference>
<evidence type="ECO:0000256" key="1">
    <source>
        <dbReference type="SAM" id="MobiDB-lite"/>
    </source>
</evidence>
<evidence type="ECO:0000313" key="4">
    <source>
        <dbReference type="Proteomes" id="UP001054902"/>
    </source>
</evidence>
<dbReference type="GO" id="GO:0004674">
    <property type="term" value="F:protein serine/threonine kinase activity"/>
    <property type="evidence" value="ECO:0007669"/>
    <property type="project" value="TreeGrafter"/>
</dbReference>
<feature type="region of interest" description="Disordered" evidence="1">
    <location>
        <begin position="280"/>
        <end position="307"/>
    </location>
</feature>
<reference evidence="3 4" key="1">
    <citation type="journal article" date="2021" name="Sci. Rep.">
        <title>The genome of the diatom Chaetoceros tenuissimus carries an ancient integrated fragment of an extant virus.</title>
        <authorList>
            <person name="Hongo Y."/>
            <person name="Kimura K."/>
            <person name="Takaki Y."/>
            <person name="Yoshida Y."/>
            <person name="Baba S."/>
            <person name="Kobayashi G."/>
            <person name="Nagasaki K."/>
            <person name="Hano T."/>
            <person name="Tomaru Y."/>
        </authorList>
    </citation>
    <scope>NUCLEOTIDE SEQUENCE [LARGE SCALE GENOMIC DNA]</scope>
    <source>
        <strain evidence="3 4">NIES-3715</strain>
    </source>
</reference>
<feature type="compositionally biased region" description="Basic and acidic residues" evidence="1">
    <location>
        <begin position="642"/>
        <end position="666"/>
    </location>
</feature>
<comment type="caution">
    <text evidence="3">The sequence shown here is derived from an EMBL/GenBank/DDBJ whole genome shotgun (WGS) entry which is preliminary data.</text>
</comment>
<dbReference type="EMBL" id="BLLK01000029">
    <property type="protein sequence ID" value="GFH48933.1"/>
    <property type="molecule type" value="Genomic_DNA"/>
</dbReference>
<accession>A0AAD3H3R0</accession>
<dbReference type="GO" id="GO:0005524">
    <property type="term" value="F:ATP binding"/>
    <property type="evidence" value="ECO:0007669"/>
    <property type="project" value="InterPro"/>
</dbReference>
<dbReference type="InterPro" id="IPR051681">
    <property type="entry name" value="Ser/Thr_Kinases-Pseudokinases"/>
</dbReference>
<dbReference type="Proteomes" id="UP001054902">
    <property type="component" value="Unassembled WGS sequence"/>
</dbReference>
<dbReference type="SMART" id="SM00220">
    <property type="entry name" value="S_TKc"/>
    <property type="match status" value="1"/>
</dbReference>
<organism evidence="3 4">
    <name type="scientific">Chaetoceros tenuissimus</name>
    <dbReference type="NCBI Taxonomy" id="426638"/>
    <lineage>
        <taxon>Eukaryota</taxon>
        <taxon>Sar</taxon>
        <taxon>Stramenopiles</taxon>
        <taxon>Ochrophyta</taxon>
        <taxon>Bacillariophyta</taxon>
        <taxon>Coscinodiscophyceae</taxon>
        <taxon>Chaetocerotophycidae</taxon>
        <taxon>Chaetocerotales</taxon>
        <taxon>Chaetocerotaceae</taxon>
        <taxon>Chaetoceros</taxon>
    </lineage>
</organism>
<dbReference type="AlphaFoldDB" id="A0AAD3H3R0"/>
<gene>
    <name evidence="3" type="ORF">CTEN210_05409</name>
</gene>
<dbReference type="PANTHER" id="PTHR44329">
    <property type="entry name" value="SERINE/THREONINE-PROTEIN KINASE TNNI3K-RELATED"/>
    <property type="match status" value="1"/>
</dbReference>
<dbReference type="InterPro" id="IPR001245">
    <property type="entry name" value="Ser-Thr/Tyr_kinase_cat_dom"/>
</dbReference>
<feature type="region of interest" description="Disordered" evidence="1">
    <location>
        <begin position="52"/>
        <end position="71"/>
    </location>
</feature>
<feature type="compositionally biased region" description="Pro residues" evidence="1">
    <location>
        <begin position="56"/>
        <end position="67"/>
    </location>
</feature>
<feature type="domain" description="Protein kinase" evidence="2">
    <location>
        <begin position="346"/>
        <end position="625"/>
    </location>
</feature>
<dbReference type="PANTHER" id="PTHR44329:SF289">
    <property type="entry name" value="SERINE_THREONINE-PROTEIN KINASE VIK"/>
    <property type="match status" value="1"/>
</dbReference>
<evidence type="ECO:0000313" key="3">
    <source>
        <dbReference type="EMBL" id="GFH48933.1"/>
    </source>
</evidence>
<dbReference type="InterPro" id="IPR000719">
    <property type="entry name" value="Prot_kinase_dom"/>
</dbReference>
<dbReference type="SUPFAM" id="SSF56112">
    <property type="entry name" value="Protein kinase-like (PK-like)"/>
    <property type="match status" value="1"/>
</dbReference>
<proteinExistence type="predicted"/>
<sequence length="666" mass="74155">MLSDENLTPWTLGATSTPASDQAMNTSRGQLGSSAANTRGAASSTRIGMRVVESPSPNPPEVSPMPPTTQSFNASKYQSRLLNSQSAAGVESVLAAACAAMGFDIAEIWLRTGPKTHQLINSHLRSTALDETLRDQLVEVYYGDKAAERTHRLSPALCKKAKEDNDVVWVTAQTETGAKALKCSLNGVLTAVAVPVCHEATNSNMTVIYFSVKRATMRPEAIEFLIHMSLAAAVAGVNDFDVDDDEPGRPSSMGMPFEYQRTMRNTPSPGISSGNRLLSTRTSSNVGPSEVNHLSHHPKQKNKIDGGHGVLMDTSRGIRPVPSDDTSVLSSITPAGANLDLRWADMRNVEYLTDGGNNWIHTAVMNKTPVVIKQLKPEVRDVSVAITEIEDELKVHAMLNHENIVRLFGAGYQSDHSRFLVMERLDGGTLTQLLGYETRIRDRRRRFWKKQKLPYVKVLGIAKQIAEAMDYCHRMALPGSMILHRDLKPDNIGLTLGGEVKIIDFGLARVVDNASPDMDELYEMSGETGSLRYMAPEVASSKPYNQKADVYSFGMILWELVAYEKPFNGMNREEYYDKVVHSGFRPEITKRFPEQLADLIQRCWNTDPQIRPNFDRIADLIDEMLENENNGKSERRRIHFSFKRDSNRDSTRGGTPKLKDRHSTWF</sequence>
<dbReference type="PROSITE" id="PS50011">
    <property type="entry name" value="PROTEIN_KINASE_DOM"/>
    <property type="match status" value="1"/>
</dbReference>
<name>A0AAD3H3R0_9STRA</name>
<feature type="region of interest" description="Disordered" evidence="1">
    <location>
        <begin position="636"/>
        <end position="666"/>
    </location>
</feature>
<protein>
    <recommendedName>
        <fullName evidence="2">Protein kinase domain-containing protein</fullName>
    </recommendedName>
</protein>
<evidence type="ECO:0000259" key="2">
    <source>
        <dbReference type="PROSITE" id="PS50011"/>
    </source>
</evidence>